<gene>
    <name evidence="2" type="ORF">COV55_03730</name>
</gene>
<dbReference type="Proteomes" id="UP000230564">
    <property type="component" value="Unassembled WGS sequence"/>
</dbReference>
<evidence type="ECO:0000256" key="1">
    <source>
        <dbReference type="SAM" id="SignalP"/>
    </source>
</evidence>
<organism evidence="2 3">
    <name type="scientific">Candidatus Komeilibacteria bacterium CG11_big_fil_rev_8_21_14_0_20_36_20</name>
    <dbReference type="NCBI Taxonomy" id="1974477"/>
    <lineage>
        <taxon>Bacteria</taxon>
        <taxon>Candidatus Komeiliibacteriota</taxon>
    </lineage>
</organism>
<evidence type="ECO:0000313" key="2">
    <source>
        <dbReference type="EMBL" id="PIR06607.1"/>
    </source>
</evidence>
<accession>A0A2H0NCJ9</accession>
<dbReference type="EMBL" id="PCWQ01000012">
    <property type="protein sequence ID" value="PIR06607.1"/>
    <property type="molecule type" value="Genomic_DNA"/>
</dbReference>
<evidence type="ECO:0008006" key="4">
    <source>
        <dbReference type="Google" id="ProtNLM"/>
    </source>
</evidence>
<reference evidence="2 3" key="1">
    <citation type="submission" date="2017-09" db="EMBL/GenBank/DDBJ databases">
        <title>Depth-based differentiation of microbial function through sediment-hosted aquifers and enrichment of novel symbionts in the deep terrestrial subsurface.</title>
        <authorList>
            <person name="Probst A.J."/>
            <person name="Ladd B."/>
            <person name="Jarett J.K."/>
            <person name="Geller-Mcgrath D.E."/>
            <person name="Sieber C.M."/>
            <person name="Emerson J.B."/>
            <person name="Anantharaman K."/>
            <person name="Thomas B.C."/>
            <person name="Malmstrom R."/>
            <person name="Stieglmeier M."/>
            <person name="Klingl A."/>
            <person name="Woyke T."/>
            <person name="Ryan C.M."/>
            <person name="Banfield J.F."/>
        </authorList>
    </citation>
    <scope>NUCLEOTIDE SEQUENCE [LARGE SCALE GENOMIC DNA]</scope>
    <source>
        <strain evidence="2">CG11_big_fil_rev_8_21_14_0_20_36_20</strain>
    </source>
</reference>
<feature type="signal peptide" evidence="1">
    <location>
        <begin position="1"/>
        <end position="20"/>
    </location>
</feature>
<protein>
    <recommendedName>
        <fullName evidence="4">Lipoprotein</fullName>
    </recommendedName>
</protein>
<evidence type="ECO:0000313" key="3">
    <source>
        <dbReference type="Proteomes" id="UP000230564"/>
    </source>
</evidence>
<keyword evidence="1" id="KW-0732">Signal</keyword>
<proteinExistence type="predicted"/>
<name>A0A2H0NCJ9_9BACT</name>
<sequence>MKKKLLALVILIFTLFSLNSCNRYHGPQGQLLNKNQPVATHIKFLNKSNQPVFIASNRGNDNDFFQIEPGRQFAFSGYAKKEAEYIVRWFYEYNFNSEKKKVEIERTGLYSTGETIIIDDLFLRNMMLQAGVVHNSSAQAVKVWDSQGNQYGVLQPGEASAVTKLVPIPTTFFWLSTKGDIGQKRATSHCLNIDQEMDNFWQGRPIGWICEIYTSKK</sequence>
<comment type="caution">
    <text evidence="2">The sequence shown here is derived from an EMBL/GenBank/DDBJ whole genome shotgun (WGS) entry which is preliminary data.</text>
</comment>
<feature type="chain" id="PRO_5013923915" description="Lipoprotein" evidence="1">
    <location>
        <begin position="21"/>
        <end position="217"/>
    </location>
</feature>
<dbReference type="AlphaFoldDB" id="A0A2H0NCJ9"/>